<dbReference type="InterPro" id="IPR050138">
    <property type="entry name" value="DHOase/Allantoinase_Hydrolase"/>
</dbReference>
<dbReference type="Pfam" id="PF07969">
    <property type="entry name" value="Amidohydro_3"/>
    <property type="match status" value="1"/>
</dbReference>
<dbReference type="RefSeq" id="WP_377213890.1">
    <property type="nucleotide sequence ID" value="NZ_JBHTJV010000026.1"/>
</dbReference>
<dbReference type="PANTHER" id="PTHR43668">
    <property type="entry name" value="ALLANTOINASE"/>
    <property type="match status" value="1"/>
</dbReference>
<feature type="domain" description="Amidohydrolase 3" evidence="3">
    <location>
        <begin position="345"/>
        <end position="426"/>
    </location>
</feature>
<dbReference type="GO" id="GO:0004151">
    <property type="term" value="F:dihydroorotase activity"/>
    <property type="evidence" value="ECO:0007669"/>
    <property type="project" value="UniProtKB-EC"/>
</dbReference>
<keyword evidence="5" id="KW-0378">Hydrolase</keyword>
<evidence type="ECO:0000259" key="4">
    <source>
        <dbReference type="Pfam" id="PF12890"/>
    </source>
</evidence>
<sequence>MNQRHFINARVIDPASGFDGPGEVLVEGDKITAVAKSVDKSSLKKNVKAIDCSGFVLAPGLVDTRVFVGEPGTEYRETIASAAEAAAAGGVTSFVMMPDTDPPIDDVALVEFVRRTATDTAKVHVYPTAAVTRALKGTEMTEMGLLSQAGAVAFTDGRNTIENAAVFRRALQYARDFDALIMATTQEKTLSGSGVMHSGANATRMGLSGIPQEAELIALERDMRLVAMTGGKYHAATLSAAQSLDIVRKAKSDGLDVTAGVAIANLSLNENDIGSYRTFFRVSPPLRGEDDRLALVEGVRDGTIDVICSNHDPQDVDTKRHPFAEAEDGAVGLETLLAASLRLHHSSDIPLTRLLHCLSTGPANRLGLPSGRIAPGAPADLILFDPDHPWVVSEDDLRSRSKNTAFEGARMMGRVLKTWVGGRKVFSL</sequence>
<proteinExistence type="predicted"/>
<dbReference type="Proteomes" id="UP001597101">
    <property type="component" value="Unassembled WGS sequence"/>
</dbReference>
<dbReference type="InterPro" id="IPR032466">
    <property type="entry name" value="Metal_Hydrolase"/>
</dbReference>
<dbReference type="NCBIfam" id="TIGR00857">
    <property type="entry name" value="pyrC_multi"/>
    <property type="match status" value="1"/>
</dbReference>
<dbReference type="InterPro" id="IPR013108">
    <property type="entry name" value="Amidohydro_3"/>
</dbReference>
<feature type="domain" description="Dihydroorotase catalytic" evidence="4">
    <location>
        <begin position="56"/>
        <end position="240"/>
    </location>
</feature>
<comment type="caution">
    <text evidence="5">The sequence shown here is derived from an EMBL/GenBank/DDBJ whole genome shotgun (WGS) entry which is preliminary data.</text>
</comment>
<dbReference type="PANTHER" id="PTHR43668:SF2">
    <property type="entry name" value="ALLANTOINASE"/>
    <property type="match status" value="1"/>
</dbReference>
<evidence type="ECO:0000313" key="5">
    <source>
        <dbReference type="EMBL" id="MFD0918041.1"/>
    </source>
</evidence>
<reference evidence="6" key="1">
    <citation type="journal article" date="2019" name="Int. J. Syst. Evol. Microbiol.">
        <title>The Global Catalogue of Microorganisms (GCM) 10K type strain sequencing project: providing services to taxonomists for standard genome sequencing and annotation.</title>
        <authorList>
            <consortium name="The Broad Institute Genomics Platform"/>
            <consortium name="The Broad Institute Genome Sequencing Center for Infectious Disease"/>
            <person name="Wu L."/>
            <person name="Ma J."/>
        </authorList>
    </citation>
    <scope>NUCLEOTIDE SEQUENCE [LARGE SCALE GENOMIC DNA]</scope>
    <source>
        <strain evidence="6">CCUG 60023</strain>
    </source>
</reference>
<evidence type="ECO:0000259" key="3">
    <source>
        <dbReference type="Pfam" id="PF07969"/>
    </source>
</evidence>
<keyword evidence="6" id="KW-1185">Reference proteome</keyword>
<dbReference type="CDD" id="cd01317">
    <property type="entry name" value="DHOase_IIa"/>
    <property type="match status" value="1"/>
</dbReference>
<keyword evidence="1" id="KW-0862">Zinc</keyword>
<dbReference type="Gene3D" id="2.30.40.10">
    <property type="entry name" value="Urease, subunit C, domain 1"/>
    <property type="match status" value="1"/>
</dbReference>
<dbReference type="SUPFAM" id="SSF51338">
    <property type="entry name" value="Composite domain of metallo-dependent hydrolases"/>
    <property type="match status" value="1"/>
</dbReference>
<dbReference type="InterPro" id="IPR024403">
    <property type="entry name" value="DHOase_cat"/>
</dbReference>
<dbReference type="NCBIfam" id="NF006558">
    <property type="entry name" value="PRK09059.1"/>
    <property type="match status" value="1"/>
</dbReference>
<dbReference type="InterPro" id="IPR011059">
    <property type="entry name" value="Metal-dep_hydrolase_composite"/>
</dbReference>
<accession>A0ABW3FMU5</accession>
<dbReference type="InterPro" id="IPR004722">
    <property type="entry name" value="DHOase"/>
</dbReference>
<gene>
    <name evidence="5" type="ORF">ACFQ14_16685</name>
</gene>
<dbReference type="SUPFAM" id="SSF51556">
    <property type="entry name" value="Metallo-dependent hydrolases"/>
    <property type="match status" value="1"/>
</dbReference>
<dbReference type="EC" id="3.5.2.3" evidence="5"/>
<evidence type="ECO:0000313" key="6">
    <source>
        <dbReference type="Proteomes" id="UP001597101"/>
    </source>
</evidence>
<protein>
    <submittedName>
        <fullName evidence="5">Dihydroorotase</fullName>
        <ecNumber evidence="5">3.5.2.3</ecNumber>
    </submittedName>
</protein>
<dbReference type="EMBL" id="JBHTJV010000026">
    <property type="protein sequence ID" value="MFD0918041.1"/>
    <property type="molecule type" value="Genomic_DNA"/>
</dbReference>
<keyword evidence="2" id="KW-0665">Pyrimidine biosynthesis</keyword>
<evidence type="ECO:0000256" key="2">
    <source>
        <dbReference type="ARBA" id="ARBA00022975"/>
    </source>
</evidence>
<name>A0ABW3FMU5_9HYPH</name>
<evidence type="ECO:0000256" key="1">
    <source>
        <dbReference type="ARBA" id="ARBA00022833"/>
    </source>
</evidence>
<dbReference type="Gene3D" id="3.20.20.140">
    <property type="entry name" value="Metal-dependent hydrolases"/>
    <property type="match status" value="1"/>
</dbReference>
<organism evidence="5 6">
    <name type="scientific">Pseudahrensia aquimaris</name>
    <dbReference type="NCBI Taxonomy" id="744461"/>
    <lineage>
        <taxon>Bacteria</taxon>
        <taxon>Pseudomonadati</taxon>
        <taxon>Pseudomonadota</taxon>
        <taxon>Alphaproteobacteria</taxon>
        <taxon>Hyphomicrobiales</taxon>
        <taxon>Ahrensiaceae</taxon>
        <taxon>Pseudahrensia</taxon>
    </lineage>
</organism>
<dbReference type="Pfam" id="PF12890">
    <property type="entry name" value="DHOase"/>
    <property type="match status" value="1"/>
</dbReference>